<organism evidence="1 2">
    <name type="scientific">Potamilus streckersoni</name>
    <dbReference type="NCBI Taxonomy" id="2493646"/>
    <lineage>
        <taxon>Eukaryota</taxon>
        <taxon>Metazoa</taxon>
        <taxon>Spiralia</taxon>
        <taxon>Lophotrochozoa</taxon>
        <taxon>Mollusca</taxon>
        <taxon>Bivalvia</taxon>
        <taxon>Autobranchia</taxon>
        <taxon>Heteroconchia</taxon>
        <taxon>Palaeoheterodonta</taxon>
        <taxon>Unionida</taxon>
        <taxon>Unionoidea</taxon>
        <taxon>Unionidae</taxon>
        <taxon>Ambleminae</taxon>
        <taxon>Lampsilini</taxon>
        <taxon>Potamilus</taxon>
    </lineage>
</organism>
<evidence type="ECO:0000313" key="1">
    <source>
        <dbReference type="EMBL" id="KAK3586431.1"/>
    </source>
</evidence>
<evidence type="ECO:0000313" key="2">
    <source>
        <dbReference type="Proteomes" id="UP001195483"/>
    </source>
</evidence>
<feature type="non-terminal residue" evidence="1">
    <location>
        <position position="65"/>
    </location>
</feature>
<dbReference type="Proteomes" id="UP001195483">
    <property type="component" value="Unassembled WGS sequence"/>
</dbReference>
<dbReference type="AlphaFoldDB" id="A0AAE0S6T3"/>
<reference evidence="1" key="3">
    <citation type="submission" date="2023-05" db="EMBL/GenBank/DDBJ databases">
        <authorList>
            <person name="Smith C.H."/>
        </authorList>
    </citation>
    <scope>NUCLEOTIDE SEQUENCE</scope>
    <source>
        <strain evidence="1">CHS0354</strain>
        <tissue evidence="1">Mantle</tissue>
    </source>
</reference>
<name>A0AAE0S6T3_9BIVA</name>
<protein>
    <submittedName>
        <fullName evidence="1">Uncharacterized protein</fullName>
    </submittedName>
</protein>
<sequence>MERCDNAMKRCDGAMKLPSQDCSIAPSCCAHLISTDLHSLHELAQGQIEEQEWRATFQDPSIVFM</sequence>
<accession>A0AAE0S6T3</accession>
<reference evidence="1" key="1">
    <citation type="journal article" date="2021" name="Genome Biol. Evol.">
        <title>A High-Quality Reference Genome for a Parasitic Bivalve with Doubly Uniparental Inheritance (Bivalvia: Unionida).</title>
        <authorList>
            <person name="Smith C.H."/>
        </authorList>
    </citation>
    <scope>NUCLEOTIDE SEQUENCE</scope>
    <source>
        <strain evidence="1">CHS0354</strain>
    </source>
</reference>
<dbReference type="EMBL" id="JAEAOA010001827">
    <property type="protein sequence ID" value="KAK3586431.1"/>
    <property type="molecule type" value="Genomic_DNA"/>
</dbReference>
<comment type="caution">
    <text evidence="1">The sequence shown here is derived from an EMBL/GenBank/DDBJ whole genome shotgun (WGS) entry which is preliminary data.</text>
</comment>
<proteinExistence type="predicted"/>
<keyword evidence="2" id="KW-1185">Reference proteome</keyword>
<reference evidence="1" key="2">
    <citation type="journal article" date="2021" name="Genome Biol. Evol.">
        <title>Developing a high-quality reference genome for a parasitic bivalve with doubly uniparental inheritance (Bivalvia: Unionida).</title>
        <authorList>
            <person name="Smith C.H."/>
        </authorList>
    </citation>
    <scope>NUCLEOTIDE SEQUENCE</scope>
    <source>
        <strain evidence="1">CHS0354</strain>
        <tissue evidence="1">Mantle</tissue>
    </source>
</reference>
<gene>
    <name evidence="1" type="ORF">CHS0354_030684</name>
</gene>